<name>A0A401JBS8_9PROT</name>
<keyword evidence="4" id="KW-1185">Reference proteome</keyword>
<dbReference type="PROSITE" id="PS51257">
    <property type="entry name" value="PROKAR_LIPOPROTEIN"/>
    <property type="match status" value="1"/>
</dbReference>
<dbReference type="AlphaFoldDB" id="A0A401JBS8"/>
<dbReference type="Proteomes" id="UP000286806">
    <property type="component" value="Unassembled WGS sequence"/>
</dbReference>
<feature type="compositionally biased region" description="Polar residues" evidence="1">
    <location>
        <begin position="24"/>
        <end position="44"/>
    </location>
</feature>
<comment type="caution">
    <text evidence="3">The sequence shown here is derived from an EMBL/GenBank/DDBJ whole genome shotgun (WGS) entry which is preliminary data.</text>
</comment>
<accession>A0A401JBS8</accession>
<feature type="signal peptide" evidence="2">
    <location>
        <begin position="1"/>
        <end position="20"/>
    </location>
</feature>
<proteinExistence type="predicted"/>
<feature type="region of interest" description="Disordered" evidence="1">
    <location>
        <begin position="23"/>
        <end position="44"/>
    </location>
</feature>
<reference evidence="3 4" key="1">
    <citation type="journal article" date="2019" name="Front. Microbiol.">
        <title>Genomes of Neutrophilic Sulfur-Oxidizing Chemolithoautotrophs Representing 9 Proteobacterial Species From 8 Genera.</title>
        <authorList>
            <person name="Watanabe T."/>
            <person name="Kojima H."/>
            <person name="Umezawa K."/>
            <person name="Hori C."/>
            <person name="Takasuka T.E."/>
            <person name="Kato Y."/>
            <person name="Fukui M."/>
        </authorList>
    </citation>
    <scope>NUCLEOTIDE SEQUENCE [LARGE SCALE GENOMIC DNA]</scope>
    <source>
        <strain evidence="3 4">TTN</strain>
    </source>
</reference>
<evidence type="ECO:0008006" key="5">
    <source>
        <dbReference type="Google" id="ProtNLM"/>
    </source>
</evidence>
<keyword evidence="2" id="KW-0732">Signal</keyword>
<dbReference type="OrthoDB" id="9978293at2"/>
<evidence type="ECO:0000313" key="4">
    <source>
        <dbReference type="Proteomes" id="UP000286806"/>
    </source>
</evidence>
<sequence>MTKLLIALASAGLLTLGGCASTSNGTSGTQASAQTTPGISASAQTALKQAESDVGASKKDGNEWTTAAAALKNAQDAAKKGDSDAVLKNAKFASELAKLSVAQLKYPTTDVFK</sequence>
<evidence type="ECO:0000256" key="1">
    <source>
        <dbReference type="SAM" id="MobiDB-lite"/>
    </source>
</evidence>
<protein>
    <recommendedName>
        <fullName evidence="5">DUF4398 domain-containing protein</fullName>
    </recommendedName>
</protein>
<gene>
    <name evidence="3" type="ORF">SFMTTN_0863</name>
</gene>
<dbReference type="EMBL" id="BGOW01000004">
    <property type="protein sequence ID" value="GBL45059.1"/>
    <property type="molecule type" value="Genomic_DNA"/>
</dbReference>
<organism evidence="3 4">
    <name type="scientific">Sulfuriferula multivorans</name>
    <dbReference type="NCBI Taxonomy" id="1559896"/>
    <lineage>
        <taxon>Bacteria</taxon>
        <taxon>Pseudomonadati</taxon>
        <taxon>Pseudomonadota</taxon>
        <taxon>Betaproteobacteria</taxon>
        <taxon>Nitrosomonadales</taxon>
        <taxon>Sulfuricellaceae</taxon>
        <taxon>Sulfuriferula</taxon>
    </lineage>
</organism>
<evidence type="ECO:0000256" key="2">
    <source>
        <dbReference type="SAM" id="SignalP"/>
    </source>
</evidence>
<evidence type="ECO:0000313" key="3">
    <source>
        <dbReference type="EMBL" id="GBL45059.1"/>
    </source>
</evidence>
<feature type="chain" id="PRO_5019178890" description="DUF4398 domain-containing protein" evidence="2">
    <location>
        <begin position="21"/>
        <end position="113"/>
    </location>
</feature>